<sequence length="398" mass="42378">MANVRRRVSAEERRVRAAARLLRGGGEHGGGAGGAEEVVRQLVALHATDPATVYLSVAARLKDPAQAVPLLDMALYGQPATLTRMLAMRRTMFVVERSFAPQVYAAAGRAVAARLRKELLVFLRDGGGWDEAWLDEVEAEVVAALDGRPESSGAELSKLVPRLREQVVVARGKPYEATQNVASRIIRTMAAEGRIERRRPAGSWVSGQFRWANAEPLPEVPGAAARAELVRAWLAAYGPGTEADVKWWTGWTLGDTRAALKAAGAEEVELGGGVTGYVAAGDTAEVVGGSAPAPEVALLPALDPLAMGWRERGWFLPEGSERLFDRSGNIGPTVWWGGEVVGGWAQRADGAVVWRLLADRGAQVAEATGAAAAVLGSAMGSARVTPRFRTPLERELSL</sequence>
<dbReference type="PANTHER" id="PTHR38479:SF2">
    <property type="entry name" value="WINGED HELIX DNA-BINDING DOMAIN-CONTAINING PROTEIN"/>
    <property type="match status" value="1"/>
</dbReference>
<dbReference type="PANTHER" id="PTHR38479">
    <property type="entry name" value="LMO0824 PROTEIN"/>
    <property type="match status" value="1"/>
</dbReference>
<reference evidence="1 2" key="1">
    <citation type="submission" date="2020-03" db="EMBL/GenBank/DDBJ databases">
        <title>WGS of actinomycetes isolated from Thailand.</title>
        <authorList>
            <person name="Thawai C."/>
        </authorList>
    </citation>
    <scope>NUCLEOTIDE SEQUENCE [LARGE SCALE GENOMIC DNA]</scope>
    <source>
        <strain evidence="1 2">PRB2-1</strain>
    </source>
</reference>
<organism evidence="1 2">
    <name type="scientific">Actinacidiphila epipremni</name>
    <dbReference type="NCBI Taxonomy" id="2053013"/>
    <lineage>
        <taxon>Bacteria</taxon>
        <taxon>Bacillati</taxon>
        <taxon>Actinomycetota</taxon>
        <taxon>Actinomycetes</taxon>
        <taxon>Kitasatosporales</taxon>
        <taxon>Streptomycetaceae</taxon>
        <taxon>Actinacidiphila</taxon>
    </lineage>
</organism>
<dbReference type="Pfam" id="PF06224">
    <property type="entry name" value="AlkZ-like"/>
    <property type="match status" value="1"/>
</dbReference>
<protein>
    <submittedName>
        <fullName evidence="1">Winged helix DNA-binding domain-containing protein</fullName>
    </submittedName>
</protein>
<keyword evidence="2" id="KW-1185">Reference proteome</keyword>
<dbReference type="RefSeq" id="WP_167985812.1">
    <property type="nucleotide sequence ID" value="NZ_JAATEJ010000025.1"/>
</dbReference>
<keyword evidence="1" id="KW-0238">DNA-binding</keyword>
<evidence type="ECO:0000313" key="2">
    <source>
        <dbReference type="Proteomes" id="UP000734511"/>
    </source>
</evidence>
<dbReference type="GO" id="GO:0003677">
    <property type="term" value="F:DNA binding"/>
    <property type="evidence" value="ECO:0007669"/>
    <property type="project" value="UniProtKB-KW"/>
</dbReference>
<proteinExistence type="predicted"/>
<dbReference type="EMBL" id="JAATEJ010000025">
    <property type="protein sequence ID" value="NJP46976.1"/>
    <property type="molecule type" value="Genomic_DNA"/>
</dbReference>
<comment type="caution">
    <text evidence="1">The sequence shown here is derived from an EMBL/GenBank/DDBJ whole genome shotgun (WGS) entry which is preliminary data.</text>
</comment>
<gene>
    <name evidence="1" type="ORF">HCN08_26735</name>
</gene>
<dbReference type="Proteomes" id="UP000734511">
    <property type="component" value="Unassembled WGS sequence"/>
</dbReference>
<evidence type="ECO:0000313" key="1">
    <source>
        <dbReference type="EMBL" id="NJP46976.1"/>
    </source>
</evidence>
<name>A0ABX0ZWP1_9ACTN</name>
<accession>A0ABX0ZWP1</accession>
<dbReference type="InterPro" id="IPR009351">
    <property type="entry name" value="AlkZ-like"/>
</dbReference>